<dbReference type="InterPro" id="IPR001789">
    <property type="entry name" value="Sig_transdc_resp-reg_receiver"/>
</dbReference>
<dbReference type="Pfam" id="PF01627">
    <property type="entry name" value="Hpt"/>
    <property type="match status" value="1"/>
</dbReference>
<protein>
    <recommendedName>
        <fullName evidence="3">histidine kinase</fullName>
        <ecNumber evidence="3">2.7.13.3</ecNumber>
    </recommendedName>
</protein>
<dbReference type="Gene3D" id="3.40.50.2300">
    <property type="match status" value="2"/>
</dbReference>
<feature type="domain" description="Response regulatory" evidence="15">
    <location>
        <begin position="509"/>
        <end position="630"/>
    </location>
</feature>
<comment type="subcellular location">
    <subcellularLocation>
        <location evidence="2">Cell membrane</location>
        <topology evidence="2">Multi-pass membrane protein</topology>
    </subcellularLocation>
</comment>
<dbReference type="SUPFAM" id="SSF47384">
    <property type="entry name" value="Homodimeric domain of signal transducing histidine kinase"/>
    <property type="match status" value="1"/>
</dbReference>
<evidence type="ECO:0000256" key="12">
    <source>
        <dbReference type="PROSITE-ProRule" id="PRU00110"/>
    </source>
</evidence>
<dbReference type="InterPro" id="IPR000014">
    <property type="entry name" value="PAS"/>
</dbReference>
<dbReference type="Pfam" id="PF02518">
    <property type="entry name" value="HATPase_c"/>
    <property type="match status" value="1"/>
</dbReference>
<dbReference type="PANTHER" id="PTHR45339">
    <property type="entry name" value="HYBRID SIGNAL TRANSDUCTION HISTIDINE KINASE J"/>
    <property type="match status" value="1"/>
</dbReference>
<evidence type="ECO:0000256" key="4">
    <source>
        <dbReference type="ARBA" id="ARBA00022475"/>
    </source>
</evidence>
<dbReference type="SUPFAM" id="SSF55874">
    <property type="entry name" value="ATPase domain of HSP90 chaperone/DNA topoisomerase II/histidine kinase"/>
    <property type="match status" value="1"/>
</dbReference>
<dbReference type="CDD" id="cd00156">
    <property type="entry name" value="REC"/>
    <property type="match status" value="1"/>
</dbReference>
<evidence type="ECO:0000256" key="3">
    <source>
        <dbReference type="ARBA" id="ARBA00012438"/>
    </source>
</evidence>
<dbReference type="SUPFAM" id="SSF52172">
    <property type="entry name" value="CheY-like"/>
    <property type="match status" value="2"/>
</dbReference>
<dbReference type="EMBL" id="JARXIC010000013">
    <property type="protein sequence ID" value="MDQ8194642.1"/>
    <property type="molecule type" value="Genomic_DNA"/>
</dbReference>
<dbReference type="PANTHER" id="PTHR45339:SF1">
    <property type="entry name" value="HYBRID SIGNAL TRANSDUCTION HISTIDINE KINASE J"/>
    <property type="match status" value="1"/>
</dbReference>
<name>A0ABU1AIJ8_9BACT</name>
<dbReference type="CDD" id="cd00130">
    <property type="entry name" value="PAS"/>
    <property type="match status" value="1"/>
</dbReference>
<dbReference type="SMART" id="SM00388">
    <property type="entry name" value="HisKA"/>
    <property type="match status" value="1"/>
</dbReference>
<keyword evidence="8" id="KW-0067">ATP-binding</keyword>
<evidence type="ECO:0000256" key="1">
    <source>
        <dbReference type="ARBA" id="ARBA00000085"/>
    </source>
</evidence>
<keyword evidence="19" id="KW-1185">Reference proteome</keyword>
<dbReference type="NCBIfam" id="TIGR00229">
    <property type="entry name" value="sensory_box"/>
    <property type="match status" value="1"/>
</dbReference>
<dbReference type="InterPro" id="IPR035965">
    <property type="entry name" value="PAS-like_dom_sf"/>
</dbReference>
<dbReference type="InterPro" id="IPR003661">
    <property type="entry name" value="HisK_dim/P_dom"/>
</dbReference>
<dbReference type="SMART" id="SM00387">
    <property type="entry name" value="HATPase_c"/>
    <property type="match status" value="1"/>
</dbReference>
<dbReference type="PROSITE" id="PS50894">
    <property type="entry name" value="HPT"/>
    <property type="match status" value="1"/>
</dbReference>
<dbReference type="InterPro" id="IPR036097">
    <property type="entry name" value="HisK_dim/P_sf"/>
</dbReference>
<dbReference type="InterPro" id="IPR000700">
    <property type="entry name" value="PAS-assoc_C"/>
</dbReference>
<dbReference type="PRINTS" id="PR00344">
    <property type="entry name" value="BCTRLSENSOR"/>
</dbReference>
<comment type="caution">
    <text evidence="18">The sequence shown here is derived from an EMBL/GenBank/DDBJ whole genome shotgun (WGS) entry which is preliminary data.</text>
</comment>
<feature type="domain" description="Response regulatory" evidence="15">
    <location>
        <begin position="655"/>
        <end position="774"/>
    </location>
</feature>
<evidence type="ECO:0000256" key="7">
    <source>
        <dbReference type="ARBA" id="ARBA00022741"/>
    </source>
</evidence>
<dbReference type="Pfam" id="PF08448">
    <property type="entry name" value="PAS_4"/>
    <property type="match status" value="1"/>
</dbReference>
<proteinExistence type="predicted"/>
<dbReference type="SUPFAM" id="SSF47226">
    <property type="entry name" value="Histidine-containing phosphotransfer domain, HPT domain"/>
    <property type="match status" value="1"/>
</dbReference>
<evidence type="ECO:0000256" key="8">
    <source>
        <dbReference type="ARBA" id="ARBA00022840"/>
    </source>
</evidence>
<evidence type="ECO:0000256" key="6">
    <source>
        <dbReference type="ARBA" id="ARBA00022692"/>
    </source>
</evidence>
<dbReference type="InterPro" id="IPR005467">
    <property type="entry name" value="His_kinase_dom"/>
</dbReference>
<keyword evidence="7" id="KW-0547">Nucleotide-binding</keyword>
<dbReference type="EC" id="2.7.13.3" evidence="3"/>
<comment type="catalytic activity">
    <reaction evidence="1">
        <text>ATP + protein L-histidine = ADP + protein N-phospho-L-histidine.</text>
        <dbReference type="EC" id="2.7.13.3"/>
    </reaction>
</comment>
<dbReference type="PROSITE" id="PS50110">
    <property type="entry name" value="RESPONSE_REGULATORY"/>
    <property type="match status" value="2"/>
</dbReference>
<keyword evidence="4" id="KW-1003">Cell membrane</keyword>
<evidence type="ECO:0000313" key="19">
    <source>
        <dbReference type="Proteomes" id="UP001243717"/>
    </source>
</evidence>
<evidence type="ECO:0000256" key="2">
    <source>
        <dbReference type="ARBA" id="ARBA00004651"/>
    </source>
</evidence>
<evidence type="ECO:0000256" key="10">
    <source>
        <dbReference type="ARBA" id="ARBA00023012"/>
    </source>
</evidence>
<evidence type="ECO:0000259" key="17">
    <source>
        <dbReference type="PROSITE" id="PS50894"/>
    </source>
</evidence>
<evidence type="ECO:0000259" key="15">
    <source>
        <dbReference type="PROSITE" id="PS50110"/>
    </source>
</evidence>
<dbReference type="Gene3D" id="1.10.287.130">
    <property type="match status" value="1"/>
</dbReference>
<feature type="modified residue" description="4-aspartylphosphate" evidence="13">
    <location>
        <position position="563"/>
    </location>
</feature>
<organism evidence="18 19">
    <name type="scientific">Thalassobacterium sedimentorum</name>
    <dbReference type="NCBI Taxonomy" id="3041258"/>
    <lineage>
        <taxon>Bacteria</taxon>
        <taxon>Pseudomonadati</taxon>
        <taxon>Verrucomicrobiota</taxon>
        <taxon>Opitutia</taxon>
        <taxon>Puniceicoccales</taxon>
        <taxon>Coraliomargaritaceae</taxon>
        <taxon>Thalassobacterium</taxon>
    </lineage>
</organism>
<feature type="domain" description="Histidine kinase" evidence="14">
    <location>
        <begin position="269"/>
        <end position="490"/>
    </location>
</feature>
<dbReference type="InterPro" id="IPR036641">
    <property type="entry name" value="HPT_dom_sf"/>
</dbReference>
<dbReference type="InterPro" id="IPR013656">
    <property type="entry name" value="PAS_4"/>
</dbReference>
<evidence type="ECO:0000259" key="14">
    <source>
        <dbReference type="PROSITE" id="PS50109"/>
    </source>
</evidence>
<reference evidence="18 19" key="1">
    <citation type="submission" date="2023-04" db="EMBL/GenBank/DDBJ databases">
        <title>A novel bacteria isolated from coastal sediment.</title>
        <authorList>
            <person name="Liu X.-J."/>
            <person name="Du Z.-J."/>
        </authorList>
    </citation>
    <scope>NUCLEOTIDE SEQUENCE [LARGE SCALE GENOMIC DNA]</scope>
    <source>
        <strain evidence="18 19">SDUM461004</strain>
    </source>
</reference>
<dbReference type="InterPro" id="IPR008207">
    <property type="entry name" value="Sig_transdc_His_kin_Hpt_dom"/>
</dbReference>
<dbReference type="SMART" id="SM00448">
    <property type="entry name" value="REC"/>
    <property type="match status" value="2"/>
</dbReference>
<dbReference type="InterPro" id="IPR036890">
    <property type="entry name" value="HATPase_C_sf"/>
</dbReference>
<gene>
    <name evidence="18" type="ORF">QEH59_09405</name>
</gene>
<keyword evidence="6" id="KW-0812">Transmembrane</keyword>
<dbReference type="Gene3D" id="3.30.565.10">
    <property type="entry name" value="Histidine kinase-like ATPase, C-terminal domain"/>
    <property type="match status" value="1"/>
</dbReference>
<sequence>MPDVSKSLISLPEHCPWGIAVLSYQTGRILVANHYMQTIYGCHESSVAADLFSLSVEESFCAKVTSLQPGGKWTGRVYPQNNEHGISSVEIILERLAAESEQVWLYVLEHPLVNDEVRFSSRSELKMLRVLLDHTLEYVFFRDLNGSFILANEAFRSVVAVGNRSPGVDSKIEDFVSVKSAAWVKSLDMRMIETGKPVVNEVSLFVFQNGTKHWLQLTTVPVRNGEGSIIGSLSVARDISDLKRTESELRTAIAEAHEASRAKGDFLAAMSHEIRTPINGIIGASELCRETPLDIEQRGYLDTVIQCGSTLLGLVNDVLDFSKIEAGQLNLESLNFSPRNLIESVLEEFAPAARTKGIELVVGYDSDLPEYMLGDPTRVKQVFYNLVGNAVKFTDAGEVAVRAEVIDLDVDHVRVLFSVTDTGIGISKDRQDAIFRSFTQADMSTTRKYGGSGLGLSICKELIRLMQGSIDVLSEPGQGARFEFEIPFSLTACPGADAVPFNAELAGLRVLIVDDNQTNCDLYRQMCAGWGYRSHFANDGVSGLAAMEEAIRAGDPYRLILLDQQMPGLTGLDLASLVRSRPDLRDTEIILLSSSLNREESTRAQEIGVSRALAKPVKRTTLQEVILETFGIGGSTGRSGVRSVLPGAKHATSLRVLLVEDNPINQDLAFRRLEKLGHSVTLAENGHQAVDLVQKRSFDCILMDIQMPGMDGFEATRIIRAYEAECKLPPQYIVAMTAHAMKGDRELCLEAGMNNYIPKPFRVEILKEVLAEATSVAMQHEPTTSESRGGDFGERLQQMDPDDREDVLATAPIFLKSFPKDMLKLQNAVSQKAFKECYFIAHTMKGVAGIFGCKQCMKLAEDMEAASQAEDAENLEITAAALSEAMRALANEVEFSAI</sequence>
<dbReference type="CDD" id="cd00082">
    <property type="entry name" value="HisKA"/>
    <property type="match status" value="1"/>
</dbReference>
<accession>A0ABU1AIJ8</accession>
<dbReference type="Pfam" id="PF00072">
    <property type="entry name" value="Response_reg"/>
    <property type="match status" value="2"/>
</dbReference>
<dbReference type="Gene3D" id="3.30.450.20">
    <property type="entry name" value="PAS domain"/>
    <property type="match status" value="1"/>
</dbReference>
<evidence type="ECO:0000256" key="13">
    <source>
        <dbReference type="PROSITE-ProRule" id="PRU00169"/>
    </source>
</evidence>
<dbReference type="Proteomes" id="UP001243717">
    <property type="component" value="Unassembled WGS sequence"/>
</dbReference>
<keyword evidence="5 13" id="KW-0597">Phosphoprotein</keyword>
<evidence type="ECO:0000256" key="9">
    <source>
        <dbReference type="ARBA" id="ARBA00022989"/>
    </source>
</evidence>
<dbReference type="PROSITE" id="PS50109">
    <property type="entry name" value="HIS_KIN"/>
    <property type="match status" value="1"/>
</dbReference>
<dbReference type="CDD" id="cd17546">
    <property type="entry name" value="REC_hyHK_CKI1_RcsC-like"/>
    <property type="match status" value="1"/>
</dbReference>
<evidence type="ECO:0000256" key="11">
    <source>
        <dbReference type="ARBA" id="ARBA00023136"/>
    </source>
</evidence>
<keyword evidence="11" id="KW-0472">Membrane</keyword>
<feature type="modified residue" description="Phosphohistidine" evidence="12">
    <location>
        <position position="842"/>
    </location>
</feature>
<dbReference type="InterPro" id="IPR004358">
    <property type="entry name" value="Sig_transdc_His_kin-like_C"/>
</dbReference>
<dbReference type="CDD" id="cd16922">
    <property type="entry name" value="HATPase_EvgS-ArcB-TorS-like"/>
    <property type="match status" value="1"/>
</dbReference>
<dbReference type="Gene3D" id="1.20.120.160">
    <property type="entry name" value="HPT domain"/>
    <property type="match status" value="1"/>
</dbReference>
<evidence type="ECO:0000259" key="16">
    <source>
        <dbReference type="PROSITE" id="PS50113"/>
    </source>
</evidence>
<dbReference type="PROSITE" id="PS50113">
    <property type="entry name" value="PAC"/>
    <property type="match status" value="1"/>
</dbReference>
<evidence type="ECO:0000256" key="5">
    <source>
        <dbReference type="ARBA" id="ARBA00022553"/>
    </source>
</evidence>
<feature type="domain" description="PAC" evidence="16">
    <location>
        <begin position="198"/>
        <end position="251"/>
    </location>
</feature>
<feature type="modified residue" description="4-aspartylphosphate" evidence="13">
    <location>
        <position position="704"/>
    </location>
</feature>
<feature type="domain" description="HPt" evidence="17">
    <location>
        <begin position="803"/>
        <end position="898"/>
    </location>
</feature>
<keyword evidence="9" id="KW-1133">Transmembrane helix</keyword>
<evidence type="ECO:0000313" key="18">
    <source>
        <dbReference type="EMBL" id="MDQ8194642.1"/>
    </source>
</evidence>
<dbReference type="Pfam" id="PF00512">
    <property type="entry name" value="HisKA"/>
    <property type="match status" value="1"/>
</dbReference>
<dbReference type="InterPro" id="IPR011006">
    <property type="entry name" value="CheY-like_superfamily"/>
</dbReference>
<dbReference type="SUPFAM" id="SSF55785">
    <property type="entry name" value="PYP-like sensor domain (PAS domain)"/>
    <property type="match status" value="1"/>
</dbReference>
<keyword evidence="10" id="KW-0902">Two-component regulatory system</keyword>
<dbReference type="InterPro" id="IPR003594">
    <property type="entry name" value="HATPase_dom"/>
</dbReference>